<sequence length="342" mass="39663">MEKANEAKQNYFSYLIYGDEPYLINKALDEILSEAFQHQKGLEGFEDFQDYNIDTLTSDEVYNKYIGTLETLPFMADKRVIMFKRCDILKAKQTKKEEEINEYLIKYLTRDDKNLNNIVIIIEGEKVDKRKKLFKTLKGSGKVVECAKQNTFDIKKWINEIFEENQKKIPPNIVDTLVFNLPNDMYLIENELQKLINFMGDKTTLEKEDLQICSFTVNENIFKLIESIAFKNLTKSISTLHGMLQEGEAPLMILFMIIKQLRNIAKVKSLTSKGYTSKQMGELLGIHSPYALSQLVKQSEKFNKTSIEKGIELAAEYEIKIKTGVLDYQKGLELLLTNLYYV</sequence>
<dbReference type="RefSeq" id="WP_213167249.1">
    <property type="nucleotide sequence ID" value="NZ_CP058559.1"/>
</dbReference>
<accession>A0A7G9W4G8</accession>
<dbReference type="SUPFAM" id="SSF52540">
    <property type="entry name" value="P-loop containing nucleoside triphosphate hydrolases"/>
    <property type="match status" value="1"/>
</dbReference>
<dbReference type="Pfam" id="PF06144">
    <property type="entry name" value="DNA_pol3_delta"/>
    <property type="match status" value="1"/>
</dbReference>
<protein>
    <recommendedName>
        <fullName evidence="2">DNA polymerase III subunit delta</fullName>
        <ecNumber evidence="1">2.7.7.7</ecNumber>
    </recommendedName>
</protein>
<dbReference type="Proteomes" id="UP000516160">
    <property type="component" value="Chromosome"/>
</dbReference>
<dbReference type="InterPro" id="IPR027417">
    <property type="entry name" value="P-loop_NTPase"/>
</dbReference>
<dbReference type="NCBIfam" id="TIGR01128">
    <property type="entry name" value="holA"/>
    <property type="match status" value="1"/>
</dbReference>
<keyword evidence="5" id="KW-0235">DNA replication</keyword>
<name>A0A7G9W4G8_ALKCA</name>
<dbReference type="GO" id="GO:0006261">
    <property type="term" value="P:DNA-templated DNA replication"/>
    <property type="evidence" value="ECO:0007669"/>
    <property type="project" value="TreeGrafter"/>
</dbReference>
<dbReference type="Gene3D" id="1.10.8.60">
    <property type="match status" value="1"/>
</dbReference>
<evidence type="ECO:0000313" key="12">
    <source>
        <dbReference type="Proteomes" id="UP000516160"/>
    </source>
</evidence>
<dbReference type="PANTHER" id="PTHR34388">
    <property type="entry name" value="DNA POLYMERASE III SUBUNIT DELTA"/>
    <property type="match status" value="1"/>
</dbReference>
<dbReference type="PANTHER" id="PTHR34388:SF1">
    <property type="entry name" value="DNA POLYMERASE III SUBUNIT DELTA"/>
    <property type="match status" value="1"/>
</dbReference>
<proteinExistence type="inferred from homology"/>
<dbReference type="AlphaFoldDB" id="A0A7G9W4G8"/>
<evidence type="ECO:0000313" key="11">
    <source>
        <dbReference type="EMBL" id="QNO13580.1"/>
    </source>
</evidence>
<dbReference type="EMBL" id="CP058559">
    <property type="protein sequence ID" value="QNO13580.1"/>
    <property type="molecule type" value="Genomic_DNA"/>
</dbReference>
<dbReference type="Gene3D" id="3.40.50.300">
    <property type="entry name" value="P-loop containing nucleotide triphosphate hydrolases"/>
    <property type="match status" value="1"/>
</dbReference>
<keyword evidence="3 11" id="KW-0808">Transferase</keyword>
<keyword evidence="6" id="KW-0239">DNA-directed DNA polymerase</keyword>
<dbReference type="Gene3D" id="1.20.272.10">
    <property type="match status" value="1"/>
</dbReference>
<keyword evidence="12" id="KW-1185">Reference proteome</keyword>
<evidence type="ECO:0000259" key="10">
    <source>
        <dbReference type="Pfam" id="PF21694"/>
    </source>
</evidence>
<comment type="catalytic activity">
    <reaction evidence="8">
        <text>DNA(n) + a 2'-deoxyribonucleoside 5'-triphosphate = DNA(n+1) + diphosphate</text>
        <dbReference type="Rhea" id="RHEA:22508"/>
        <dbReference type="Rhea" id="RHEA-COMP:17339"/>
        <dbReference type="Rhea" id="RHEA-COMP:17340"/>
        <dbReference type="ChEBI" id="CHEBI:33019"/>
        <dbReference type="ChEBI" id="CHEBI:61560"/>
        <dbReference type="ChEBI" id="CHEBI:173112"/>
        <dbReference type="EC" id="2.7.7.7"/>
    </reaction>
</comment>
<dbReference type="InterPro" id="IPR008921">
    <property type="entry name" value="DNA_pol3_clamp-load_cplx_C"/>
</dbReference>
<dbReference type="Pfam" id="PF21694">
    <property type="entry name" value="DNA_pol3_delta_C"/>
    <property type="match status" value="1"/>
</dbReference>
<dbReference type="EC" id="2.7.7.7" evidence="1"/>
<dbReference type="GO" id="GO:0003677">
    <property type="term" value="F:DNA binding"/>
    <property type="evidence" value="ECO:0007669"/>
    <property type="project" value="InterPro"/>
</dbReference>
<dbReference type="InterPro" id="IPR005790">
    <property type="entry name" value="DNA_polIII_delta"/>
</dbReference>
<evidence type="ECO:0000256" key="2">
    <source>
        <dbReference type="ARBA" id="ARBA00017703"/>
    </source>
</evidence>
<reference evidence="11 12" key="1">
    <citation type="submission" date="2020-07" db="EMBL/GenBank/DDBJ databases">
        <title>Alkalicella. sp. LB2 genome.</title>
        <authorList>
            <person name="Postec A."/>
            <person name="Quemeneur M."/>
        </authorList>
    </citation>
    <scope>NUCLEOTIDE SEQUENCE [LARGE SCALE GENOMIC DNA]</scope>
    <source>
        <strain evidence="11 12">LB2</strain>
    </source>
</reference>
<feature type="domain" description="DNA polymerase III delta N-terminal" evidence="9">
    <location>
        <begin position="14"/>
        <end position="146"/>
    </location>
</feature>
<evidence type="ECO:0000256" key="1">
    <source>
        <dbReference type="ARBA" id="ARBA00012417"/>
    </source>
</evidence>
<evidence type="ECO:0000256" key="5">
    <source>
        <dbReference type="ARBA" id="ARBA00022705"/>
    </source>
</evidence>
<dbReference type="SUPFAM" id="SSF48019">
    <property type="entry name" value="post-AAA+ oligomerization domain-like"/>
    <property type="match status" value="1"/>
</dbReference>
<gene>
    <name evidence="11" type="primary">holA</name>
    <name evidence="11" type="ORF">HYG86_01750</name>
</gene>
<evidence type="ECO:0000256" key="8">
    <source>
        <dbReference type="ARBA" id="ARBA00049244"/>
    </source>
</evidence>
<evidence type="ECO:0000256" key="4">
    <source>
        <dbReference type="ARBA" id="ARBA00022695"/>
    </source>
</evidence>
<feature type="domain" description="DNA polymerase III delta subunit-like C-terminal" evidence="10">
    <location>
        <begin position="219"/>
        <end position="338"/>
    </location>
</feature>
<dbReference type="InterPro" id="IPR010372">
    <property type="entry name" value="DNA_pol3_delta_N"/>
</dbReference>
<comment type="similarity">
    <text evidence="7">Belongs to the DNA polymerase HolA subunit family.</text>
</comment>
<dbReference type="GO" id="GO:0003887">
    <property type="term" value="F:DNA-directed DNA polymerase activity"/>
    <property type="evidence" value="ECO:0007669"/>
    <property type="project" value="UniProtKB-KW"/>
</dbReference>
<evidence type="ECO:0000259" key="9">
    <source>
        <dbReference type="Pfam" id="PF06144"/>
    </source>
</evidence>
<dbReference type="InterPro" id="IPR048466">
    <property type="entry name" value="DNA_pol3_delta-like_C"/>
</dbReference>
<keyword evidence="4 11" id="KW-0548">Nucleotidyltransferase</keyword>
<evidence type="ECO:0000256" key="3">
    <source>
        <dbReference type="ARBA" id="ARBA00022679"/>
    </source>
</evidence>
<evidence type="ECO:0000256" key="7">
    <source>
        <dbReference type="ARBA" id="ARBA00034754"/>
    </source>
</evidence>
<dbReference type="KEGG" id="acae:HYG86_01750"/>
<evidence type="ECO:0000256" key="6">
    <source>
        <dbReference type="ARBA" id="ARBA00022932"/>
    </source>
</evidence>
<dbReference type="GO" id="GO:0009360">
    <property type="term" value="C:DNA polymerase III complex"/>
    <property type="evidence" value="ECO:0007669"/>
    <property type="project" value="InterPro"/>
</dbReference>
<organism evidence="11 12">
    <name type="scientific">Alkalicella caledoniensis</name>
    <dbReference type="NCBI Taxonomy" id="2731377"/>
    <lineage>
        <taxon>Bacteria</taxon>
        <taxon>Bacillati</taxon>
        <taxon>Bacillota</taxon>
        <taxon>Clostridia</taxon>
        <taxon>Eubacteriales</taxon>
        <taxon>Proteinivoracaceae</taxon>
        <taxon>Alkalicella</taxon>
    </lineage>
</organism>